<gene>
    <name evidence="1" type="ORF">AK812_SmicGene35614</name>
</gene>
<dbReference type="EMBL" id="LSRX01001104">
    <property type="protein sequence ID" value="OLP83609.1"/>
    <property type="molecule type" value="Genomic_DNA"/>
</dbReference>
<dbReference type="AlphaFoldDB" id="A0A1Q9CL14"/>
<name>A0A1Q9CL14_SYMMI</name>
<dbReference type="Proteomes" id="UP000186817">
    <property type="component" value="Unassembled WGS sequence"/>
</dbReference>
<keyword evidence="2" id="KW-1185">Reference proteome</keyword>
<comment type="caution">
    <text evidence="1">The sequence shown here is derived from an EMBL/GenBank/DDBJ whole genome shotgun (WGS) entry which is preliminary data.</text>
</comment>
<reference evidence="1 2" key="1">
    <citation type="submission" date="2016-02" db="EMBL/GenBank/DDBJ databases">
        <title>Genome analysis of coral dinoflagellate symbionts highlights evolutionary adaptations to a symbiotic lifestyle.</title>
        <authorList>
            <person name="Aranda M."/>
            <person name="Li Y."/>
            <person name="Liew Y.J."/>
            <person name="Baumgarten S."/>
            <person name="Simakov O."/>
            <person name="Wilson M."/>
            <person name="Piel J."/>
            <person name="Ashoor H."/>
            <person name="Bougouffa S."/>
            <person name="Bajic V.B."/>
            <person name="Ryu T."/>
            <person name="Ravasi T."/>
            <person name="Bayer T."/>
            <person name="Micklem G."/>
            <person name="Kim H."/>
            <person name="Bhak J."/>
            <person name="Lajeunesse T.C."/>
            <person name="Voolstra C.R."/>
        </authorList>
    </citation>
    <scope>NUCLEOTIDE SEQUENCE [LARGE SCALE GENOMIC DNA]</scope>
    <source>
        <strain evidence="1 2">CCMP2467</strain>
    </source>
</reference>
<evidence type="ECO:0000313" key="1">
    <source>
        <dbReference type="EMBL" id="OLP83609.1"/>
    </source>
</evidence>
<dbReference type="OrthoDB" id="421918at2759"/>
<evidence type="ECO:0000313" key="2">
    <source>
        <dbReference type="Proteomes" id="UP000186817"/>
    </source>
</evidence>
<organism evidence="1 2">
    <name type="scientific">Symbiodinium microadriaticum</name>
    <name type="common">Dinoflagellate</name>
    <name type="synonym">Zooxanthella microadriatica</name>
    <dbReference type="NCBI Taxonomy" id="2951"/>
    <lineage>
        <taxon>Eukaryota</taxon>
        <taxon>Sar</taxon>
        <taxon>Alveolata</taxon>
        <taxon>Dinophyceae</taxon>
        <taxon>Suessiales</taxon>
        <taxon>Symbiodiniaceae</taxon>
        <taxon>Symbiodinium</taxon>
    </lineage>
</organism>
<protein>
    <submittedName>
        <fullName evidence="1">Uncharacterized protein</fullName>
    </submittedName>
</protein>
<accession>A0A1Q9CL14</accession>
<sequence length="392" mass="42085">MLVTFSHLTCTGLPDGWGGSLQTCLQPLDYGDLLFKQAELLTRYPGLSYTLCLNAALLLRADLRTERPHLAELVEGMIADGTNGVGQEIRHTTEGLDGSGHLSPDATAAVAAVANEAGIHSAEVEDLLAVLRRNLHTPDVQAMALKAVHGHLLQKGDRISQGARTRVLTAVLAGVEEHSAHLELQLAASKLLAAGSWSFVWEFGALAIQAFVRISESLPVEAFADVLDSQNADSEPVHWVKAANISRRSPSLQKSLFQHANRLVCRGFGQALANHGAAQLVVEAHICMMMLMLKRMMVLVLVMDKHHKQGAVWIKVLAALARCDLDGIIRAGGLHGCFADAAGSVCAEEAGDLKLDGFVESDNGNEMLMFLSKYEAKQVAREVGGKQIAVIT</sequence>
<proteinExistence type="predicted"/>